<evidence type="ECO:0000259" key="8">
    <source>
        <dbReference type="Pfam" id="PF04413"/>
    </source>
</evidence>
<evidence type="ECO:0000256" key="7">
    <source>
        <dbReference type="RuleBase" id="RU365103"/>
    </source>
</evidence>
<keyword evidence="7" id="KW-0472">Membrane</keyword>
<evidence type="ECO:0000256" key="3">
    <source>
        <dbReference type="ARBA" id="ARBA00019077"/>
    </source>
</evidence>
<evidence type="ECO:0000256" key="6">
    <source>
        <dbReference type="ARBA" id="ARBA00049183"/>
    </source>
</evidence>
<dbReference type="Pfam" id="PF04413">
    <property type="entry name" value="Glycos_transf_N"/>
    <property type="match status" value="1"/>
</dbReference>
<keyword evidence="4 7" id="KW-0808">Transferase</keyword>
<dbReference type="EC" id="2.4.99.12" evidence="2 7"/>
<evidence type="ECO:0000313" key="9">
    <source>
        <dbReference type="EMBL" id="MDT7041814.1"/>
    </source>
</evidence>
<feature type="transmembrane region" description="Helical" evidence="7">
    <location>
        <begin position="6"/>
        <end position="23"/>
    </location>
</feature>
<dbReference type="SUPFAM" id="SSF53756">
    <property type="entry name" value="UDP-Glycosyltransferase/glycogen phosphorylase"/>
    <property type="match status" value="1"/>
</dbReference>
<keyword evidence="7" id="KW-1133">Transmembrane helix</keyword>
<dbReference type="Gene3D" id="3.40.50.2000">
    <property type="entry name" value="Glycogen Phosphorylase B"/>
    <property type="match status" value="1"/>
</dbReference>
<dbReference type="Proteomes" id="UP001250932">
    <property type="component" value="Unassembled WGS sequence"/>
</dbReference>
<dbReference type="InterPro" id="IPR039901">
    <property type="entry name" value="Kdotransferase"/>
</dbReference>
<evidence type="ECO:0000313" key="10">
    <source>
        <dbReference type="Proteomes" id="UP001250932"/>
    </source>
</evidence>
<gene>
    <name evidence="9" type="ORF">PPG34_05585</name>
</gene>
<dbReference type="GO" id="GO:0016740">
    <property type="term" value="F:transferase activity"/>
    <property type="evidence" value="ECO:0007669"/>
    <property type="project" value="UniProtKB-KW"/>
</dbReference>
<keyword evidence="10" id="KW-1185">Reference proteome</keyword>
<organism evidence="9 10">
    <name type="scientific">Candidatus Nitronereus thalassa</name>
    <dbReference type="NCBI Taxonomy" id="3020898"/>
    <lineage>
        <taxon>Bacteria</taxon>
        <taxon>Pseudomonadati</taxon>
        <taxon>Nitrospirota</taxon>
        <taxon>Nitrospiria</taxon>
        <taxon>Nitrospirales</taxon>
        <taxon>Nitrospiraceae</taxon>
        <taxon>Candidatus Nitronereus</taxon>
    </lineage>
</organism>
<comment type="caution">
    <text evidence="9">The sequence shown here is derived from an EMBL/GenBank/DDBJ whole genome shotgun (WGS) entry which is preliminary data.</text>
</comment>
<dbReference type="RefSeq" id="WP_313832162.1">
    <property type="nucleotide sequence ID" value="NZ_JAQOUE010000001.1"/>
</dbReference>
<dbReference type="InterPro" id="IPR038107">
    <property type="entry name" value="Glycos_transf_N_sf"/>
</dbReference>
<sequence>MWYLLYNMVLVVAAPVIVLILLLKKRCRRGLSQRLGLSHPQGIGSDQTVLWVHAVSMGEVLAAVPLVTGIHQAFPNLTILVSTITDTGREAVEQRLAGIARHCYLPLDWPWTVRRFIQHVRPKAFLVIETELWPNVLRELQAQGVSSALVNGRLSTRSFQRYLWVQSFMKTVFSSFKVCLVQSERDAERMTALGASPERVHRTGNMKFDVELVGLKSRSVQVNPHMMELQDDEVLLVAGSTHAKEEEILLDCYQNILKVYPNLVLLMAPRHIERSKQLEETVRSFGLKVTRRSQIRQGRAPVGASGSRVIVLDTRGELAQVYALARVAFVGGTFVPVGGHNLLEPASWGKPVLFGPHTDHCQEIADLLVESGGGRQVGDASEMASLVLTILNDSSLAGRMGKAAQKVVLENQGVVKRNMEFLAPMLAS</sequence>
<evidence type="ECO:0000256" key="2">
    <source>
        <dbReference type="ARBA" id="ARBA00012621"/>
    </source>
</evidence>
<comment type="pathway">
    <text evidence="1 7">Bacterial outer membrane biogenesis; LPS core biosynthesis.</text>
</comment>
<evidence type="ECO:0000256" key="5">
    <source>
        <dbReference type="ARBA" id="ARBA00031445"/>
    </source>
</evidence>
<keyword evidence="7" id="KW-1003">Cell membrane</keyword>
<dbReference type="PANTHER" id="PTHR42755:SF1">
    <property type="entry name" value="3-DEOXY-D-MANNO-OCTULOSONIC ACID TRANSFERASE, MITOCHONDRIAL-RELATED"/>
    <property type="match status" value="1"/>
</dbReference>
<reference evidence="9 10" key="1">
    <citation type="journal article" date="2023" name="ISME J.">
        <title>Cultivation and genomic characterization of novel and ubiquitous marine nitrite-oxidizing bacteria from the Nitrospirales.</title>
        <authorList>
            <person name="Mueller A.J."/>
            <person name="Daebeler A."/>
            <person name="Herbold C.W."/>
            <person name="Kirkegaard R.H."/>
            <person name="Daims H."/>
        </authorList>
    </citation>
    <scope>NUCLEOTIDE SEQUENCE [LARGE SCALE GENOMIC DNA]</scope>
    <source>
        <strain evidence="9 10">EB</strain>
    </source>
</reference>
<dbReference type="Gene3D" id="3.40.50.11720">
    <property type="entry name" value="3-Deoxy-D-manno-octulosonic-acid transferase, N-terminal domain"/>
    <property type="match status" value="1"/>
</dbReference>
<protein>
    <recommendedName>
        <fullName evidence="3 7">3-deoxy-D-manno-octulosonic acid transferase</fullName>
        <shortName evidence="7">Kdo transferase</shortName>
        <ecNumber evidence="2 7">2.4.99.12</ecNumber>
    </recommendedName>
    <alternativeName>
        <fullName evidence="5 7">Lipid IV(A) 3-deoxy-D-manno-octulosonic acid transferase</fullName>
    </alternativeName>
</protein>
<keyword evidence="7" id="KW-0448">Lipopolysaccharide biosynthesis</keyword>
<evidence type="ECO:0000256" key="4">
    <source>
        <dbReference type="ARBA" id="ARBA00022679"/>
    </source>
</evidence>
<comment type="function">
    <text evidence="7">Involved in lipopolysaccharide (LPS) biosynthesis. Catalyzes the transfer of 3-deoxy-D-manno-octulosonate (Kdo) residue(s) from CMP-Kdo to lipid IV(A), the tetraacyldisaccharide-1,4'-bisphosphate precursor of lipid A.</text>
</comment>
<proteinExistence type="inferred from homology"/>
<comment type="subcellular location">
    <subcellularLocation>
        <location evidence="7">Cell membrane</location>
    </subcellularLocation>
</comment>
<feature type="domain" description="3-deoxy-D-manno-octulosonic-acid transferase N-terminal" evidence="8">
    <location>
        <begin position="31"/>
        <end position="210"/>
    </location>
</feature>
<keyword evidence="7" id="KW-0812">Transmembrane</keyword>
<dbReference type="EMBL" id="JAQOUE010000001">
    <property type="protein sequence ID" value="MDT7041814.1"/>
    <property type="molecule type" value="Genomic_DNA"/>
</dbReference>
<accession>A0ABU3K620</accession>
<dbReference type="InterPro" id="IPR007507">
    <property type="entry name" value="Glycos_transf_N"/>
</dbReference>
<dbReference type="PANTHER" id="PTHR42755">
    <property type="entry name" value="3-DEOXY-MANNO-OCTULOSONATE CYTIDYLYLTRANSFERASE"/>
    <property type="match status" value="1"/>
</dbReference>
<evidence type="ECO:0000256" key="1">
    <source>
        <dbReference type="ARBA" id="ARBA00004713"/>
    </source>
</evidence>
<comment type="similarity">
    <text evidence="7">Belongs to the glycosyltransferase group 1 family.</text>
</comment>
<comment type="catalytic activity">
    <reaction evidence="6 7">
        <text>lipid IVA (E. coli) + CMP-3-deoxy-beta-D-manno-octulosonate = alpha-Kdo-(2-&gt;6)-lipid IVA (E. coli) + CMP + H(+)</text>
        <dbReference type="Rhea" id="RHEA:28066"/>
        <dbReference type="ChEBI" id="CHEBI:15378"/>
        <dbReference type="ChEBI" id="CHEBI:58603"/>
        <dbReference type="ChEBI" id="CHEBI:60364"/>
        <dbReference type="ChEBI" id="CHEBI:60377"/>
        <dbReference type="ChEBI" id="CHEBI:85987"/>
        <dbReference type="EC" id="2.4.99.12"/>
    </reaction>
</comment>
<name>A0ABU3K620_9BACT</name>